<reference evidence="1" key="1">
    <citation type="submission" date="2024-03" db="EMBL/GenBank/DDBJ databases">
        <title>Novel Streptomyces species of biotechnological and ecological value are a feature of Machair soil.</title>
        <authorList>
            <person name="Prole J.R."/>
            <person name="Goodfellow M."/>
            <person name="Allenby N."/>
            <person name="Ward A.C."/>
        </authorList>
    </citation>
    <scope>NUCLEOTIDE SEQUENCE</scope>
    <source>
        <strain evidence="1">MS2.AVA.5</strain>
    </source>
</reference>
<protein>
    <submittedName>
        <fullName evidence="1">Uncharacterized protein</fullName>
    </submittedName>
</protein>
<organism evidence="1 2">
    <name type="scientific">Streptomyces achmelvichensis</name>
    <dbReference type="NCBI Taxonomy" id="3134111"/>
    <lineage>
        <taxon>Bacteria</taxon>
        <taxon>Bacillati</taxon>
        <taxon>Actinomycetota</taxon>
        <taxon>Actinomycetes</taxon>
        <taxon>Kitasatosporales</taxon>
        <taxon>Streptomycetaceae</taxon>
        <taxon>Streptomyces</taxon>
    </lineage>
</organism>
<dbReference type="EMBL" id="JBBKAJ010000022">
    <property type="protein sequence ID" value="MEJ8636976.1"/>
    <property type="molecule type" value="Genomic_DNA"/>
</dbReference>
<proteinExistence type="predicted"/>
<comment type="caution">
    <text evidence="1">The sequence shown here is derived from an EMBL/GenBank/DDBJ whole genome shotgun (WGS) entry which is preliminary data.</text>
</comment>
<accession>A0ACC6Q051</accession>
<name>A0ACC6Q051_9ACTN</name>
<keyword evidence="2" id="KW-1185">Reference proteome</keyword>
<dbReference type="Proteomes" id="UP001377168">
    <property type="component" value="Unassembled WGS sequence"/>
</dbReference>
<sequence length="271" mass="26816">MRPKTAGTRARPTVLTALSALLLATACTSGDGKEPAKGSDTPASSGATTGAGKADGGKSDGGDSGTGNGGAAGGDTSKPLSSPQLERSALATGDLPGFQVSTGKSALAPAGQPAADTPTCQPLADAMGDAPSPRAKSTVNRGLGSVKSVGLAVSASVSAYSEADAVRLMDGLKKAVGACGKGFTATLQGRSGSYREVKETPFTAEGADETVSWTAVGTNEGVATPVHLVVVRQGATVARFMALDLARRVPPRVPQEVADKQLAKVGQVRAG</sequence>
<gene>
    <name evidence="1" type="ORF">WKI67_26795</name>
</gene>
<evidence type="ECO:0000313" key="1">
    <source>
        <dbReference type="EMBL" id="MEJ8636976.1"/>
    </source>
</evidence>
<evidence type="ECO:0000313" key="2">
    <source>
        <dbReference type="Proteomes" id="UP001377168"/>
    </source>
</evidence>